<reference evidence="1" key="1">
    <citation type="submission" date="2020-04" db="EMBL/GenBank/DDBJ databases">
        <authorList>
            <person name="Zhang T."/>
        </authorList>
    </citation>
    <scope>NUCLEOTIDE SEQUENCE</scope>
    <source>
        <strain evidence="1">HKST-UBA02</strain>
    </source>
</reference>
<proteinExistence type="predicted"/>
<accession>A0A956NIN5</accession>
<evidence type="ECO:0008006" key="3">
    <source>
        <dbReference type="Google" id="ProtNLM"/>
    </source>
</evidence>
<dbReference type="EMBL" id="JAGQHS010000177">
    <property type="protein sequence ID" value="MCA9758478.1"/>
    <property type="molecule type" value="Genomic_DNA"/>
</dbReference>
<reference evidence="1" key="2">
    <citation type="journal article" date="2021" name="Microbiome">
        <title>Successional dynamics and alternative stable states in a saline activated sludge microbial community over 9 years.</title>
        <authorList>
            <person name="Wang Y."/>
            <person name="Ye J."/>
            <person name="Ju F."/>
            <person name="Liu L."/>
            <person name="Boyd J.A."/>
            <person name="Deng Y."/>
            <person name="Parks D.H."/>
            <person name="Jiang X."/>
            <person name="Yin X."/>
            <person name="Woodcroft B.J."/>
            <person name="Tyson G.W."/>
            <person name="Hugenholtz P."/>
            <person name="Polz M.F."/>
            <person name="Zhang T."/>
        </authorList>
    </citation>
    <scope>NUCLEOTIDE SEQUENCE</scope>
    <source>
        <strain evidence="1">HKST-UBA02</strain>
    </source>
</reference>
<dbReference type="Proteomes" id="UP000739538">
    <property type="component" value="Unassembled WGS sequence"/>
</dbReference>
<dbReference type="AlphaFoldDB" id="A0A956NIN5"/>
<evidence type="ECO:0000313" key="1">
    <source>
        <dbReference type="EMBL" id="MCA9758478.1"/>
    </source>
</evidence>
<organism evidence="1 2">
    <name type="scientific">Eiseniibacteriota bacterium</name>
    <dbReference type="NCBI Taxonomy" id="2212470"/>
    <lineage>
        <taxon>Bacteria</taxon>
        <taxon>Candidatus Eiseniibacteriota</taxon>
    </lineage>
</organism>
<comment type="caution">
    <text evidence="1">The sequence shown here is derived from an EMBL/GenBank/DDBJ whole genome shotgun (WGS) entry which is preliminary data.</text>
</comment>
<gene>
    <name evidence="1" type="ORF">KDA27_21960</name>
</gene>
<protein>
    <recommendedName>
        <fullName evidence="3">PEGA domain-containing protein</fullName>
    </recommendedName>
</protein>
<sequence length="129" mass="14282">MLDRAFRWRLAVMASGLLLAIVAWSTGLFSPKKAIVIEYGILGEDALGAEVFIDDQLAGRLEALTAATRTGFEVEEGAHVVRIEHPYYGCEPIRVETQASSSSILLRMDIAEFYDQATGESEARIVFDW</sequence>
<evidence type="ECO:0000313" key="2">
    <source>
        <dbReference type="Proteomes" id="UP000739538"/>
    </source>
</evidence>
<name>A0A956NIN5_UNCEI</name>